<feature type="transmembrane region" description="Helical" evidence="1">
    <location>
        <begin position="80"/>
        <end position="98"/>
    </location>
</feature>
<evidence type="ECO:0000256" key="1">
    <source>
        <dbReference type="SAM" id="Phobius"/>
    </source>
</evidence>
<feature type="transmembrane region" description="Helical" evidence="1">
    <location>
        <begin position="105"/>
        <end position="124"/>
    </location>
</feature>
<name>A0A4V1IQZ6_9FUNG</name>
<dbReference type="AlphaFoldDB" id="A0A4V1IQZ6"/>
<keyword evidence="3" id="KW-1185">Reference proteome</keyword>
<keyword evidence="1" id="KW-0472">Membrane</keyword>
<evidence type="ECO:0000313" key="3">
    <source>
        <dbReference type="Proteomes" id="UP000269721"/>
    </source>
</evidence>
<proteinExistence type="predicted"/>
<dbReference type="EMBL" id="KZ996818">
    <property type="protein sequence ID" value="RKO88287.1"/>
    <property type="molecule type" value="Genomic_DNA"/>
</dbReference>
<evidence type="ECO:0000313" key="2">
    <source>
        <dbReference type="EMBL" id="RKO88287.1"/>
    </source>
</evidence>
<feature type="transmembrane region" description="Helical" evidence="1">
    <location>
        <begin position="12"/>
        <end position="33"/>
    </location>
</feature>
<gene>
    <name evidence="2" type="ORF">BDK51DRAFT_35318</name>
</gene>
<keyword evidence="1" id="KW-0812">Transmembrane</keyword>
<sequence>MAKWPPSPTELAWATAFFPLVLIWYMAGLAAYVDFTGDKDTVVNWLDAPLWAAIGEEGTLGKDKGVECFRQHYDHDNLRSAGISLAFLSGVVYVFFSGKTEPKTLAAFANSILVIIPSLFLRYLPLDVCCTYKSVPQDDEAAATSIAAAMQPVADIALSKMNSGSPGEEPEP</sequence>
<protein>
    <submittedName>
        <fullName evidence="2">Uncharacterized protein</fullName>
    </submittedName>
</protein>
<organism evidence="2 3">
    <name type="scientific">Blyttiomyces helicus</name>
    <dbReference type="NCBI Taxonomy" id="388810"/>
    <lineage>
        <taxon>Eukaryota</taxon>
        <taxon>Fungi</taxon>
        <taxon>Fungi incertae sedis</taxon>
        <taxon>Chytridiomycota</taxon>
        <taxon>Chytridiomycota incertae sedis</taxon>
        <taxon>Chytridiomycetes</taxon>
        <taxon>Chytridiomycetes incertae sedis</taxon>
        <taxon>Blyttiomyces</taxon>
    </lineage>
</organism>
<accession>A0A4V1IQZ6</accession>
<keyword evidence="1" id="KW-1133">Transmembrane helix</keyword>
<reference evidence="3" key="1">
    <citation type="journal article" date="2018" name="Nat. Microbiol.">
        <title>Leveraging single-cell genomics to expand the fungal tree of life.</title>
        <authorList>
            <person name="Ahrendt S.R."/>
            <person name="Quandt C.A."/>
            <person name="Ciobanu D."/>
            <person name="Clum A."/>
            <person name="Salamov A."/>
            <person name="Andreopoulos B."/>
            <person name="Cheng J.F."/>
            <person name="Woyke T."/>
            <person name="Pelin A."/>
            <person name="Henrissat B."/>
            <person name="Reynolds N.K."/>
            <person name="Benny G.L."/>
            <person name="Smith M.E."/>
            <person name="James T.Y."/>
            <person name="Grigoriev I.V."/>
        </authorList>
    </citation>
    <scope>NUCLEOTIDE SEQUENCE [LARGE SCALE GENOMIC DNA]</scope>
</reference>
<dbReference type="Proteomes" id="UP000269721">
    <property type="component" value="Unassembled WGS sequence"/>
</dbReference>